<accession>A0AAE9XGA9</accession>
<proteinExistence type="inferred from homology"/>
<evidence type="ECO:0000256" key="2">
    <source>
        <dbReference type="ARBA" id="ARBA00022823"/>
    </source>
</evidence>
<dbReference type="InterPro" id="IPR002930">
    <property type="entry name" value="GCV_H"/>
</dbReference>
<dbReference type="InterPro" id="IPR003016">
    <property type="entry name" value="2-oxoA_DH_lipoyl-BS"/>
</dbReference>
<organism evidence="6 7">
    <name type="scientific">Vagococcus lutrae</name>
    <dbReference type="NCBI Taxonomy" id="81947"/>
    <lineage>
        <taxon>Bacteria</taxon>
        <taxon>Bacillati</taxon>
        <taxon>Bacillota</taxon>
        <taxon>Bacilli</taxon>
        <taxon>Lactobacillales</taxon>
        <taxon>Enterococcaceae</taxon>
        <taxon>Vagococcus</taxon>
    </lineage>
</organism>
<dbReference type="PANTHER" id="PTHR11715">
    <property type="entry name" value="GLYCINE CLEAVAGE SYSTEM H PROTEIN"/>
    <property type="match status" value="1"/>
</dbReference>
<protein>
    <recommendedName>
        <fullName evidence="3">Glycine cleavage system H protein</fullName>
    </recommendedName>
</protein>
<dbReference type="Pfam" id="PF01597">
    <property type="entry name" value="GCV_H"/>
    <property type="match status" value="1"/>
</dbReference>
<dbReference type="EMBL" id="CP116507">
    <property type="protein sequence ID" value="WCG23642.1"/>
    <property type="molecule type" value="Genomic_DNA"/>
</dbReference>
<dbReference type="PROSITE" id="PS00189">
    <property type="entry name" value="LIPOYL"/>
    <property type="match status" value="1"/>
</dbReference>
<comment type="similarity">
    <text evidence="1 3">Belongs to the GcvH family.</text>
</comment>
<evidence type="ECO:0000256" key="1">
    <source>
        <dbReference type="ARBA" id="ARBA00009249"/>
    </source>
</evidence>
<comment type="subunit">
    <text evidence="3">The glycine cleavage system is composed of four proteins: P, T, L and H.</text>
</comment>
<evidence type="ECO:0000259" key="5">
    <source>
        <dbReference type="PROSITE" id="PS50968"/>
    </source>
</evidence>
<dbReference type="NCBIfam" id="NF002270">
    <property type="entry name" value="PRK01202.1"/>
    <property type="match status" value="1"/>
</dbReference>
<dbReference type="Proteomes" id="UP001179600">
    <property type="component" value="Chromosome"/>
</dbReference>
<feature type="modified residue" description="N6-lipoyllysine" evidence="3 4">
    <location>
        <position position="66"/>
    </location>
</feature>
<dbReference type="InterPro" id="IPR000089">
    <property type="entry name" value="Biotin_lipoyl"/>
</dbReference>
<dbReference type="PROSITE" id="PS50968">
    <property type="entry name" value="BIOTINYL_LIPOYL"/>
    <property type="match status" value="1"/>
</dbReference>
<comment type="function">
    <text evidence="3">The glycine cleavage system catalyzes the degradation of glycine. The H protein shuttles the methylamine group of glycine from the P protein to the T protein.</text>
</comment>
<gene>
    <name evidence="3 6" type="primary">gcvH</name>
    <name evidence="6" type="ORF">PML95_08085</name>
</gene>
<dbReference type="NCBIfam" id="TIGR00527">
    <property type="entry name" value="gcvH"/>
    <property type="match status" value="1"/>
</dbReference>
<dbReference type="GO" id="GO:0009249">
    <property type="term" value="P:protein lipoylation"/>
    <property type="evidence" value="ECO:0007669"/>
    <property type="project" value="TreeGrafter"/>
</dbReference>
<sequence length="129" mass="14454">MMNVPEKLFYTEEHEWVAFSEDKKVATVGITDFAQDQLGDIVFVGLPEIGDVVNMGDSLADIESVKSVSDIYSPVSGKVVEVNEALLDQPELVNEAPYDQWLFKIEEVSDIQENLLQKEAYENLIAEEA</sequence>
<evidence type="ECO:0000256" key="3">
    <source>
        <dbReference type="HAMAP-Rule" id="MF_00272"/>
    </source>
</evidence>
<reference evidence="6" key="1">
    <citation type="submission" date="2023-01" db="EMBL/GenBank/DDBJ databases">
        <title>Oxazolidinone resistance genes in florfenicol resistant enterococci from beef cattle and veal calves at slaughter.</title>
        <authorList>
            <person name="Biggel M."/>
        </authorList>
    </citation>
    <scope>NUCLEOTIDE SEQUENCE</scope>
    <source>
        <strain evidence="6">K204-1</strain>
    </source>
</reference>
<keyword evidence="2 3" id="KW-0450">Lipoyl</keyword>
<comment type="cofactor">
    <cofactor evidence="3">
        <name>(R)-lipoate</name>
        <dbReference type="ChEBI" id="CHEBI:83088"/>
    </cofactor>
    <text evidence="3">Binds 1 lipoyl cofactor covalently.</text>
</comment>
<dbReference type="GO" id="GO:0005960">
    <property type="term" value="C:glycine cleavage complex"/>
    <property type="evidence" value="ECO:0007669"/>
    <property type="project" value="InterPro"/>
</dbReference>
<dbReference type="GO" id="GO:0019464">
    <property type="term" value="P:glycine decarboxylation via glycine cleavage system"/>
    <property type="evidence" value="ECO:0007669"/>
    <property type="project" value="UniProtKB-UniRule"/>
</dbReference>
<dbReference type="SUPFAM" id="SSF51230">
    <property type="entry name" value="Single hybrid motif"/>
    <property type="match status" value="1"/>
</dbReference>
<dbReference type="InterPro" id="IPR011053">
    <property type="entry name" value="Single_hybrid_motif"/>
</dbReference>
<dbReference type="Gene3D" id="2.40.50.100">
    <property type="match status" value="1"/>
</dbReference>
<feature type="domain" description="Lipoyl-binding" evidence="5">
    <location>
        <begin position="25"/>
        <end position="106"/>
    </location>
</feature>
<dbReference type="InterPro" id="IPR033753">
    <property type="entry name" value="GCV_H/Fam206"/>
</dbReference>
<dbReference type="CDD" id="cd06848">
    <property type="entry name" value="GCS_H"/>
    <property type="match status" value="1"/>
</dbReference>
<evidence type="ECO:0000313" key="6">
    <source>
        <dbReference type="EMBL" id="WCG23642.1"/>
    </source>
</evidence>
<dbReference type="PANTHER" id="PTHR11715:SF3">
    <property type="entry name" value="GLYCINE CLEAVAGE SYSTEM H PROTEIN-RELATED"/>
    <property type="match status" value="1"/>
</dbReference>
<dbReference type="GO" id="GO:0005829">
    <property type="term" value="C:cytosol"/>
    <property type="evidence" value="ECO:0007669"/>
    <property type="project" value="TreeGrafter"/>
</dbReference>
<evidence type="ECO:0000256" key="4">
    <source>
        <dbReference type="PIRSR" id="PIRSR617453-50"/>
    </source>
</evidence>
<dbReference type="AlphaFoldDB" id="A0AAE9XGA9"/>
<dbReference type="HAMAP" id="MF_00272">
    <property type="entry name" value="GcvH"/>
    <property type="match status" value="1"/>
</dbReference>
<dbReference type="InterPro" id="IPR017453">
    <property type="entry name" value="GCV_H_sub"/>
</dbReference>
<evidence type="ECO:0000313" key="7">
    <source>
        <dbReference type="Proteomes" id="UP001179600"/>
    </source>
</evidence>
<name>A0AAE9XGA9_9ENTE</name>